<protein>
    <submittedName>
        <fullName evidence="1">Uncharacterized protein</fullName>
    </submittedName>
</protein>
<evidence type="ECO:0000313" key="1">
    <source>
        <dbReference type="EMBL" id="MFC4601167.1"/>
    </source>
</evidence>
<gene>
    <name evidence="1" type="ORF">ACFO3S_23190</name>
</gene>
<evidence type="ECO:0000313" key="2">
    <source>
        <dbReference type="Proteomes" id="UP001596028"/>
    </source>
</evidence>
<organism evidence="1 2">
    <name type="scientific">Cohnella hongkongensis</name>
    <dbReference type="NCBI Taxonomy" id="178337"/>
    <lineage>
        <taxon>Bacteria</taxon>
        <taxon>Bacillati</taxon>
        <taxon>Bacillota</taxon>
        <taxon>Bacilli</taxon>
        <taxon>Bacillales</taxon>
        <taxon>Paenibacillaceae</taxon>
        <taxon>Cohnella</taxon>
    </lineage>
</organism>
<keyword evidence="2" id="KW-1185">Reference proteome</keyword>
<proteinExistence type="predicted"/>
<accession>A0ABV9FHJ5</accession>
<dbReference type="Proteomes" id="UP001596028">
    <property type="component" value="Unassembled WGS sequence"/>
</dbReference>
<sequence length="52" mass="6118">MTVDEGQREVILLPRETLLEEFRDEAEIEREIRFKSLEKGAAANLKRIFLLT</sequence>
<comment type="caution">
    <text evidence="1">The sequence shown here is derived from an EMBL/GenBank/DDBJ whole genome shotgun (WGS) entry which is preliminary data.</text>
</comment>
<dbReference type="EMBL" id="JBHSEP010000023">
    <property type="protein sequence ID" value="MFC4601167.1"/>
    <property type="molecule type" value="Genomic_DNA"/>
</dbReference>
<dbReference type="RefSeq" id="WP_378100906.1">
    <property type="nucleotide sequence ID" value="NZ_JBHSEP010000023.1"/>
</dbReference>
<reference evidence="2" key="1">
    <citation type="journal article" date="2019" name="Int. J. Syst. Evol. Microbiol.">
        <title>The Global Catalogue of Microorganisms (GCM) 10K type strain sequencing project: providing services to taxonomists for standard genome sequencing and annotation.</title>
        <authorList>
            <consortium name="The Broad Institute Genomics Platform"/>
            <consortium name="The Broad Institute Genome Sequencing Center for Infectious Disease"/>
            <person name="Wu L."/>
            <person name="Ma J."/>
        </authorList>
    </citation>
    <scope>NUCLEOTIDE SEQUENCE [LARGE SCALE GENOMIC DNA]</scope>
    <source>
        <strain evidence="2">CCUG 49571</strain>
    </source>
</reference>
<name>A0ABV9FHJ5_9BACL</name>